<dbReference type="Proteomes" id="UP001528673">
    <property type="component" value="Unassembled WGS sequence"/>
</dbReference>
<dbReference type="InterPro" id="IPR017443">
    <property type="entry name" value="RuBisCO_lsu_fd_N"/>
</dbReference>
<dbReference type="RefSeq" id="WP_273949139.1">
    <property type="nucleotide sequence ID" value="NZ_JAQSIP010000002.1"/>
</dbReference>
<evidence type="ECO:0000313" key="8">
    <source>
        <dbReference type="Proteomes" id="UP001528673"/>
    </source>
</evidence>
<sequence length="415" mass="44001">MERIYATYWLETGDDPAHAAEVIAGEQSSGTFVALPTETPELKARAGARVEQLEVLGHSAQPSLPTPVSAPSGRYTQARLTLSWPLANLGPCLPTLMATIAGNLYELRCVTGLRLTDLQLPPAFAQAYPGPAFGVNGTRRLSGVAHGPLIGTIIKPSVGLSVAETAQQVQLLVDGGIDFIKDDELQADGPACPFDERVRAVMRVVRAAADRLGRQPMVAFNLTGNLDQMKRRHDLVLAEGGTCVMACLNSIGLVGLTELRRHAQLPIHAHRAGWGYLSRAPQLGFDYAPWQKIWRLAGADHLHVNGLRNKFSEADDSVMAAARAVLAPVMDSAPMTAMPVFSSGQTGLQAQDTFTGLGSADLIHTAGGGIFGHPGGVAAGVQSFRDAWQAAQEGVALSQAARQSPALAQALGFWR</sequence>
<evidence type="ECO:0000256" key="3">
    <source>
        <dbReference type="ARBA" id="ARBA00022842"/>
    </source>
</evidence>
<dbReference type="SFLD" id="SFLDS00014">
    <property type="entry name" value="RuBisCO"/>
    <property type="match status" value="1"/>
</dbReference>
<dbReference type="InterPro" id="IPR036376">
    <property type="entry name" value="RuBisCO_lsu_C_sf"/>
</dbReference>
<proteinExistence type="inferred from homology"/>
<dbReference type="SUPFAM" id="SSF51649">
    <property type="entry name" value="RuBisCo, C-terminal domain"/>
    <property type="match status" value="1"/>
</dbReference>
<comment type="similarity">
    <text evidence="4">Belongs to the RuBisCO large chain family.</text>
</comment>
<evidence type="ECO:0000256" key="1">
    <source>
        <dbReference type="ARBA" id="ARBA00001946"/>
    </source>
</evidence>
<dbReference type="PANTHER" id="PTHR42704:SF17">
    <property type="entry name" value="RIBULOSE BISPHOSPHATE CARBOXYLASE LARGE CHAIN"/>
    <property type="match status" value="1"/>
</dbReference>
<evidence type="ECO:0000256" key="2">
    <source>
        <dbReference type="ARBA" id="ARBA00022723"/>
    </source>
</evidence>
<keyword evidence="3" id="KW-0460">Magnesium</keyword>
<dbReference type="Gene3D" id="3.20.20.110">
    <property type="entry name" value="Ribulose bisphosphate carboxylase, large subunit, C-terminal domain"/>
    <property type="match status" value="1"/>
</dbReference>
<dbReference type="PANTHER" id="PTHR42704">
    <property type="entry name" value="RIBULOSE BISPHOSPHATE CARBOXYLASE"/>
    <property type="match status" value="1"/>
</dbReference>
<comment type="caution">
    <text evidence="7">The sequence shown here is derived from an EMBL/GenBank/DDBJ whole genome shotgun (WGS) entry which is preliminary data.</text>
</comment>
<dbReference type="Pfam" id="PF00016">
    <property type="entry name" value="RuBisCO_large"/>
    <property type="match status" value="1"/>
</dbReference>
<feature type="domain" description="Ribulose bisphosphate carboxylase large subunit C-terminal" evidence="5">
    <location>
        <begin position="137"/>
        <end position="414"/>
    </location>
</feature>
<comment type="cofactor">
    <cofactor evidence="1">
        <name>Mg(2+)</name>
        <dbReference type="ChEBI" id="CHEBI:18420"/>
    </cofactor>
</comment>
<organism evidence="7 8">
    <name type="scientific">Curvibacter cyanobacteriorum</name>
    <dbReference type="NCBI Taxonomy" id="3026422"/>
    <lineage>
        <taxon>Bacteria</taxon>
        <taxon>Pseudomonadati</taxon>
        <taxon>Pseudomonadota</taxon>
        <taxon>Betaproteobacteria</taxon>
        <taxon>Burkholderiales</taxon>
        <taxon>Comamonadaceae</taxon>
        <taxon>Curvibacter</taxon>
    </lineage>
</organism>
<keyword evidence="8" id="KW-1185">Reference proteome</keyword>
<dbReference type="Pfam" id="PF02788">
    <property type="entry name" value="RuBisCO_large_N"/>
    <property type="match status" value="1"/>
</dbReference>
<evidence type="ECO:0000259" key="6">
    <source>
        <dbReference type="Pfam" id="PF02788"/>
    </source>
</evidence>
<evidence type="ECO:0000259" key="5">
    <source>
        <dbReference type="Pfam" id="PF00016"/>
    </source>
</evidence>
<dbReference type="InterPro" id="IPR036422">
    <property type="entry name" value="RuBisCO_lsu_N_sf"/>
</dbReference>
<reference evidence="7 8" key="1">
    <citation type="submission" date="2023-02" db="EMBL/GenBank/DDBJ databases">
        <title>Bacterial whole genomic sequence of Curvibacter sp. HBC61.</title>
        <authorList>
            <person name="Le V."/>
            <person name="Ko S.-R."/>
            <person name="Ahn C.-Y."/>
            <person name="Oh H.-M."/>
        </authorList>
    </citation>
    <scope>NUCLEOTIDE SEQUENCE [LARGE SCALE GENOMIC DNA]</scope>
    <source>
        <strain evidence="7 8">HBC61</strain>
    </source>
</reference>
<dbReference type="InterPro" id="IPR000685">
    <property type="entry name" value="RuBisCO_lsu_C"/>
</dbReference>
<gene>
    <name evidence="7" type="ORF">PSQ40_04585</name>
</gene>
<keyword evidence="2" id="KW-0479">Metal-binding</keyword>
<protein>
    <submittedName>
        <fullName evidence="7">Ribulose-bisphosphate carboxylase large subunit family protein</fullName>
    </submittedName>
</protein>
<dbReference type="CDD" id="cd08207">
    <property type="entry name" value="RLP_NonPhot"/>
    <property type="match status" value="1"/>
</dbReference>
<accession>A0ABT5MVH5</accession>
<evidence type="ECO:0000313" key="7">
    <source>
        <dbReference type="EMBL" id="MDD0837842.1"/>
    </source>
</evidence>
<dbReference type="PROSITE" id="PS00157">
    <property type="entry name" value="RUBISCO_LARGE"/>
    <property type="match status" value="1"/>
</dbReference>
<dbReference type="SUPFAM" id="SSF54966">
    <property type="entry name" value="RuBisCO, large subunit, small (N-terminal) domain"/>
    <property type="match status" value="1"/>
</dbReference>
<dbReference type="Gene3D" id="3.30.70.150">
    <property type="entry name" value="RuBisCO large subunit, N-terminal domain"/>
    <property type="match status" value="1"/>
</dbReference>
<dbReference type="SFLD" id="SFLDG00301">
    <property type="entry name" value="RuBisCO-like_proteins"/>
    <property type="match status" value="1"/>
</dbReference>
<dbReference type="InterPro" id="IPR020878">
    <property type="entry name" value="RuBisCo_large_chain_AS"/>
</dbReference>
<name>A0ABT5MVH5_9BURK</name>
<dbReference type="EMBL" id="JAQSIP010000002">
    <property type="protein sequence ID" value="MDD0837842.1"/>
    <property type="molecule type" value="Genomic_DNA"/>
</dbReference>
<dbReference type="InterPro" id="IPR033966">
    <property type="entry name" value="RuBisCO"/>
</dbReference>
<evidence type="ECO:0000256" key="4">
    <source>
        <dbReference type="RuleBase" id="RU003834"/>
    </source>
</evidence>
<feature type="domain" description="Ribulose bisphosphate carboxylase large subunit ferrodoxin-like N-terminal" evidence="6">
    <location>
        <begin position="12"/>
        <end position="124"/>
    </location>
</feature>